<reference evidence="3 4" key="1">
    <citation type="journal article" date="2014" name="Antonie Van Leeuwenhoek">
        <title>Hyphomonas beringensis sp. nov. and Hyphomonas chukchiensis sp. nov., isolated from surface seawater of the Bering Sea and Chukchi Sea.</title>
        <authorList>
            <person name="Li C."/>
            <person name="Lai Q."/>
            <person name="Li G."/>
            <person name="Dong C."/>
            <person name="Wang J."/>
            <person name="Liao Y."/>
            <person name="Shao Z."/>
        </authorList>
    </citation>
    <scope>NUCLEOTIDE SEQUENCE [LARGE SCALE GENOMIC DNA]</scope>
    <source>
        <strain evidence="3 4">PS728</strain>
    </source>
</reference>
<dbReference type="AlphaFoldDB" id="A0A062V4H7"/>
<dbReference type="Proteomes" id="UP000027100">
    <property type="component" value="Unassembled WGS sequence"/>
</dbReference>
<dbReference type="Pfam" id="PF06877">
    <property type="entry name" value="RraB"/>
    <property type="match status" value="1"/>
</dbReference>
<dbReference type="InterPro" id="IPR009671">
    <property type="entry name" value="RraB_dom"/>
</dbReference>
<accession>A0A062V4H7</accession>
<evidence type="ECO:0000313" key="4">
    <source>
        <dbReference type="Proteomes" id="UP000027100"/>
    </source>
</evidence>
<keyword evidence="4" id="KW-1185">Reference proteome</keyword>
<dbReference type="InterPro" id="IPR036701">
    <property type="entry name" value="RraB-like_sf"/>
</dbReference>
<name>A0A062V4H7_9PROT</name>
<dbReference type="RefSeq" id="WP_035602118.1">
    <property type="nucleotide sequence ID" value="NZ_ARYM01000033.1"/>
</dbReference>
<dbReference type="EMBL" id="ARYM01000033">
    <property type="protein sequence ID" value="KCZ96783.1"/>
    <property type="molecule type" value="Genomic_DNA"/>
</dbReference>
<dbReference type="STRING" id="1280954.HPO_18068"/>
<evidence type="ECO:0000259" key="1">
    <source>
        <dbReference type="Pfam" id="PF05117"/>
    </source>
</evidence>
<comment type="caution">
    <text evidence="3">The sequence shown here is derived from an EMBL/GenBank/DDBJ whole genome shotgun (WGS) entry which is preliminary data.</text>
</comment>
<dbReference type="InterPro" id="IPR016097">
    <property type="entry name" value="DUF695"/>
</dbReference>
<proteinExistence type="predicted"/>
<dbReference type="OrthoDB" id="7839302at2"/>
<dbReference type="SUPFAM" id="SSF89946">
    <property type="entry name" value="Hypothetical protein VC0424"/>
    <property type="match status" value="1"/>
</dbReference>
<protein>
    <submittedName>
        <fullName evidence="3">Uncharacterized protein</fullName>
    </submittedName>
</protein>
<dbReference type="PATRIC" id="fig|1280954.3.peg.3639"/>
<sequence>MAEDAWRMYFAEMGGLPASIVFNDGIAKRLGDLPLTHAMKIRIPLKSPRGDGMTTREESGPVNQLDETFDKIITEHGGEYLGRVTNNGSRWVLALIPAGPRELEAALNAAAAAAGYAPEIHVEPDPEKSVYWQDLYPTEDDRQVMVDMEVQGALQQQGDDPAKPREIGHWVYFQEETAAQGFAQWARDTGYRVDSIAPAPEAGPLWLVRMTHRGTLQLNDISGHSLTIARRAREGGGQYDGWESPVTV</sequence>
<dbReference type="Pfam" id="PF05117">
    <property type="entry name" value="DUF695"/>
    <property type="match status" value="1"/>
</dbReference>
<dbReference type="Gene3D" id="3.30.70.970">
    <property type="entry name" value="RraB-like"/>
    <property type="match status" value="1"/>
</dbReference>
<dbReference type="eggNOG" id="COG3076">
    <property type="taxonomic scope" value="Bacteria"/>
</dbReference>
<gene>
    <name evidence="3" type="ORF">HPO_18068</name>
</gene>
<feature type="domain" description="Regulator of ribonuclease activity B" evidence="2">
    <location>
        <begin position="148"/>
        <end position="243"/>
    </location>
</feature>
<evidence type="ECO:0000259" key="2">
    <source>
        <dbReference type="Pfam" id="PF06877"/>
    </source>
</evidence>
<organism evidence="3 4">
    <name type="scientific">Hyphomonas polymorpha PS728</name>
    <dbReference type="NCBI Taxonomy" id="1280954"/>
    <lineage>
        <taxon>Bacteria</taxon>
        <taxon>Pseudomonadati</taxon>
        <taxon>Pseudomonadota</taxon>
        <taxon>Alphaproteobacteria</taxon>
        <taxon>Hyphomonadales</taxon>
        <taxon>Hyphomonadaceae</taxon>
        <taxon>Hyphomonas</taxon>
    </lineage>
</organism>
<feature type="domain" description="DUF695" evidence="1">
    <location>
        <begin position="4"/>
        <end position="136"/>
    </location>
</feature>
<evidence type="ECO:0000313" key="3">
    <source>
        <dbReference type="EMBL" id="KCZ96783.1"/>
    </source>
</evidence>